<gene>
    <name evidence="2" type="ORF">CCHOA_00940</name>
</gene>
<dbReference type="CDD" id="cd00267">
    <property type="entry name" value="ABC_ATPase"/>
    <property type="match status" value="1"/>
</dbReference>
<proteinExistence type="predicted"/>
<evidence type="ECO:0000256" key="1">
    <source>
        <dbReference type="SAM" id="MobiDB-lite"/>
    </source>
</evidence>
<dbReference type="AlphaFoldDB" id="A0A3G6J3V2"/>
<sequence length="430" mass="45266">MKADRTDLPQQTADVTAFGDSFAHAGEPVGAVNTARQITPAAAQSNHGATTDVPPAVVANGIAVYGGEGVVYGPLNVEIPGVGLTILTGRGGSGRTALALTLSGRMKIAEGELTVLGETKRSAIRKRVAIAGVDEIDAIDRDVKLKTVITEHRAWSSGFLRWITRADDDYYRSLCGDIFGDRDLPPLDAYVSQISALDRYLIRIALALAPVGGHEIGMLVMDDLEQVHEFSDRIILVNTLARLAERFPVVVNAVNPLPQQLVANYTLIELFTDAGHLSPEHDGRPKHLPSFLLSESALLQAGVQAHLARAGRDHTGDGQPHSTETGSRLAASSATPATKPDRGTSPAAPPPTPPVETIHAPKQATDLVTDTAQAIAPAELAPGEDPTLAAPTGVAPVQETPGLFTDGDSLPRQTAAAQSDHPVTDTTREE</sequence>
<dbReference type="SUPFAM" id="SSF52540">
    <property type="entry name" value="P-loop containing nucleoside triphosphate hydrolases"/>
    <property type="match status" value="1"/>
</dbReference>
<dbReference type="EMBL" id="CP033896">
    <property type="protein sequence ID" value="AZA12616.1"/>
    <property type="molecule type" value="Genomic_DNA"/>
</dbReference>
<evidence type="ECO:0000313" key="3">
    <source>
        <dbReference type="Proteomes" id="UP000269019"/>
    </source>
</evidence>
<dbReference type="Proteomes" id="UP000269019">
    <property type="component" value="Chromosome"/>
</dbReference>
<protein>
    <submittedName>
        <fullName evidence="2">Uncharacterized protein</fullName>
    </submittedName>
</protein>
<evidence type="ECO:0000313" key="2">
    <source>
        <dbReference type="EMBL" id="AZA12616.1"/>
    </source>
</evidence>
<name>A0A3G6J3V2_9CORY</name>
<dbReference type="Gene3D" id="3.40.50.300">
    <property type="entry name" value="P-loop containing nucleotide triphosphate hydrolases"/>
    <property type="match status" value="1"/>
</dbReference>
<organism evidence="2 3">
    <name type="scientific">Corynebacterium choanae</name>
    <dbReference type="NCBI Taxonomy" id="1862358"/>
    <lineage>
        <taxon>Bacteria</taxon>
        <taxon>Bacillati</taxon>
        <taxon>Actinomycetota</taxon>
        <taxon>Actinomycetes</taxon>
        <taxon>Mycobacteriales</taxon>
        <taxon>Corynebacteriaceae</taxon>
        <taxon>Corynebacterium</taxon>
    </lineage>
</organism>
<reference evidence="2 3" key="1">
    <citation type="submission" date="2018-11" db="EMBL/GenBank/DDBJ databases">
        <authorList>
            <person name="Kleinhagauer T."/>
            <person name="Glaeser S.P."/>
            <person name="Spergser J."/>
            <person name="Ruckert C."/>
            <person name="Kaempfer P."/>
            <person name="Busse H.-J."/>
        </authorList>
    </citation>
    <scope>NUCLEOTIDE SEQUENCE [LARGE SCALE GENOMIC DNA]</scope>
    <source>
        <strain evidence="2 3">200CH</strain>
    </source>
</reference>
<dbReference type="KEGG" id="ccho:CCHOA_00940"/>
<keyword evidence="3" id="KW-1185">Reference proteome</keyword>
<feature type="compositionally biased region" description="Polar residues" evidence="1">
    <location>
        <begin position="320"/>
        <end position="336"/>
    </location>
</feature>
<dbReference type="InterPro" id="IPR027417">
    <property type="entry name" value="P-loop_NTPase"/>
</dbReference>
<accession>A0A3G6J3V2</accession>
<feature type="region of interest" description="Disordered" evidence="1">
    <location>
        <begin position="304"/>
        <end position="430"/>
    </location>
</feature>